<dbReference type="Gene3D" id="3.30.420.150">
    <property type="entry name" value="Exopolyphosphatase. Domain 2"/>
    <property type="match status" value="1"/>
</dbReference>
<evidence type="ECO:0000313" key="7">
    <source>
        <dbReference type="Proteomes" id="UP000242188"/>
    </source>
</evidence>
<protein>
    <submittedName>
        <fullName evidence="6">Ectonucleoside triphosphate diphosphohydrolase 5</fullName>
    </submittedName>
</protein>
<comment type="similarity">
    <text evidence="1">Belongs to the GDA1/CD39 NTPase family.</text>
</comment>
<evidence type="ECO:0000256" key="4">
    <source>
        <dbReference type="PIRSR" id="PIRSR600407-2"/>
    </source>
</evidence>
<dbReference type="GO" id="GO:0016787">
    <property type="term" value="F:hydrolase activity"/>
    <property type="evidence" value="ECO:0007669"/>
    <property type="project" value="UniProtKB-KW"/>
</dbReference>
<sequence>MTFPVICRRCTDPKFTTDLTLISAAVQCRIRICNITPGISVIKSVEDHTSDTKNAKIFHKFIGDMFPGAKVLTMYEVKGRVLGLCIVVAVVIFIIIMSGYNRVAKVDPQIKPGLVQWSAGPQKDFQFSGQAIANDISEDIYAIVFDAGSTGSRIHILQFKSKGKGKSLVLVSEKFDHVKPGLSSYGHDPVQGAESLRKMLNLALSVVPSSLQHDTPITLKATAGLRLLPEKNSTEILKSVRHLFREYHFLVPDDAVMIMDGVDEGVLSWMTVNFLLGRLKAGSKTVAALDLGGGSTQITFNPTEQSTFSSVPQDFIKTVQLFKKQHVLYTHSYLGLGLKAARFSILGGPRKGQYSRRLFLEF</sequence>
<evidence type="ECO:0000256" key="1">
    <source>
        <dbReference type="ARBA" id="ARBA00009283"/>
    </source>
</evidence>
<name>A0A210PZE1_MIZYE</name>
<keyword evidence="5" id="KW-0812">Transmembrane</keyword>
<keyword evidence="4" id="KW-0547">Nucleotide-binding</keyword>
<dbReference type="EMBL" id="NEDP02005349">
    <property type="protein sequence ID" value="OWF41842.1"/>
    <property type="molecule type" value="Genomic_DNA"/>
</dbReference>
<keyword evidence="4" id="KW-0067">ATP-binding</keyword>
<gene>
    <name evidence="6" type="ORF">KP79_PYT02107</name>
</gene>
<keyword evidence="7" id="KW-1185">Reference proteome</keyword>
<evidence type="ECO:0000256" key="3">
    <source>
        <dbReference type="PIRSR" id="PIRSR600407-1"/>
    </source>
</evidence>
<dbReference type="PANTHER" id="PTHR11782:SF127">
    <property type="entry name" value="NTPASE, ISOFORM F"/>
    <property type="match status" value="1"/>
</dbReference>
<organism evidence="6 7">
    <name type="scientific">Mizuhopecten yessoensis</name>
    <name type="common">Japanese scallop</name>
    <name type="synonym">Patinopecten yessoensis</name>
    <dbReference type="NCBI Taxonomy" id="6573"/>
    <lineage>
        <taxon>Eukaryota</taxon>
        <taxon>Metazoa</taxon>
        <taxon>Spiralia</taxon>
        <taxon>Lophotrochozoa</taxon>
        <taxon>Mollusca</taxon>
        <taxon>Bivalvia</taxon>
        <taxon>Autobranchia</taxon>
        <taxon>Pteriomorphia</taxon>
        <taxon>Pectinida</taxon>
        <taxon>Pectinoidea</taxon>
        <taxon>Pectinidae</taxon>
        <taxon>Mizuhopecten</taxon>
    </lineage>
</organism>
<feature type="binding site" evidence="4">
    <location>
        <begin position="293"/>
        <end position="297"/>
    </location>
    <ligand>
        <name>ATP</name>
        <dbReference type="ChEBI" id="CHEBI:30616"/>
    </ligand>
</feature>
<accession>A0A210PZE1</accession>
<feature type="transmembrane region" description="Helical" evidence="5">
    <location>
        <begin position="81"/>
        <end position="100"/>
    </location>
</feature>
<keyword evidence="5" id="KW-1133">Transmembrane helix</keyword>
<evidence type="ECO:0000256" key="5">
    <source>
        <dbReference type="SAM" id="Phobius"/>
    </source>
</evidence>
<evidence type="ECO:0000313" key="6">
    <source>
        <dbReference type="EMBL" id="OWF41842.1"/>
    </source>
</evidence>
<dbReference type="Proteomes" id="UP000242188">
    <property type="component" value="Unassembled WGS sequence"/>
</dbReference>
<reference evidence="6 7" key="1">
    <citation type="journal article" date="2017" name="Nat. Ecol. Evol.">
        <title>Scallop genome provides insights into evolution of bilaterian karyotype and development.</title>
        <authorList>
            <person name="Wang S."/>
            <person name="Zhang J."/>
            <person name="Jiao W."/>
            <person name="Li J."/>
            <person name="Xun X."/>
            <person name="Sun Y."/>
            <person name="Guo X."/>
            <person name="Huan P."/>
            <person name="Dong B."/>
            <person name="Zhang L."/>
            <person name="Hu X."/>
            <person name="Sun X."/>
            <person name="Wang J."/>
            <person name="Zhao C."/>
            <person name="Wang Y."/>
            <person name="Wang D."/>
            <person name="Huang X."/>
            <person name="Wang R."/>
            <person name="Lv J."/>
            <person name="Li Y."/>
            <person name="Zhang Z."/>
            <person name="Liu B."/>
            <person name="Lu W."/>
            <person name="Hui Y."/>
            <person name="Liang J."/>
            <person name="Zhou Z."/>
            <person name="Hou R."/>
            <person name="Li X."/>
            <person name="Liu Y."/>
            <person name="Li H."/>
            <person name="Ning X."/>
            <person name="Lin Y."/>
            <person name="Zhao L."/>
            <person name="Xing Q."/>
            <person name="Dou J."/>
            <person name="Li Y."/>
            <person name="Mao J."/>
            <person name="Guo H."/>
            <person name="Dou H."/>
            <person name="Li T."/>
            <person name="Mu C."/>
            <person name="Jiang W."/>
            <person name="Fu Q."/>
            <person name="Fu X."/>
            <person name="Miao Y."/>
            <person name="Liu J."/>
            <person name="Yu Q."/>
            <person name="Li R."/>
            <person name="Liao H."/>
            <person name="Li X."/>
            <person name="Kong Y."/>
            <person name="Jiang Z."/>
            <person name="Chourrout D."/>
            <person name="Li R."/>
            <person name="Bao Z."/>
        </authorList>
    </citation>
    <scope>NUCLEOTIDE SEQUENCE [LARGE SCALE GENOMIC DNA]</scope>
    <source>
        <strain evidence="6 7">PY_sf001</strain>
    </source>
</reference>
<keyword evidence="2 6" id="KW-0378">Hydrolase</keyword>
<dbReference type="Gene3D" id="3.30.420.40">
    <property type="match status" value="1"/>
</dbReference>
<evidence type="ECO:0000256" key="2">
    <source>
        <dbReference type="ARBA" id="ARBA00022801"/>
    </source>
</evidence>
<dbReference type="OrthoDB" id="6372431at2759"/>
<dbReference type="AlphaFoldDB" id="A0A210PZE1"/>
<comment type="caution">
    <text evidence="6">The sequence shown here is derived from an EMBL/GenBank/DDBJ whole genome shotgun (WGS) entry which is preliminary data.</text>
</comment>
<dbReference type="PANTHER" id="PTHR11782">
    <property type="entry name" value="ADENOSINE/GUANOSINE DIPHOSPHATASE"/>
    <property type="match status" value="1"/>
</dbReference>
<keyword evidence="5" id="KW-0472">Membrane</keyword>
<dbReference type="GO" id="GO:0005524">
    <property type="term" value="F:ATP binding"/>
    <property type="evidence" value="ECO:0007669"/>
    <property type="project" value="UniProtKB-KW"/>
</dbReference>
<dbReference type="InterPro" id="IPR000407">
    <property type="entry name" value="GDA1_CD39_NTPase"/>
</dbReference>
<dbReference type="Pfam" id="PF01150">
    <property type="entry name" value="GDA1_CD39"/>
    <property type="match status" value="1"/>
</dbReference>
<proteinExistence type="inferred from homology"/>
<feature type="active site" description="Proton acceptor" evidence="3">
    <location>
        <position position="264"/>
    </location>
</feature>
<dbReference type="STRING" id="6573.A0A210PZE1"/>